<dbReference type="EMBL" id="RBEE01000023">
    <property type="protein sequence ID" value="RNL52497.1"/>
    <property type="molecule type" value="Genomic_DNA"/>
</dbReference>
<dbReference type="NCBIfam" id="NF041200">
    <property type="entry name" value="mob_BfmA_Nterm"/>
    <property type="match status" value="1"/>
</dbReference>
<protein>
    <submittedName>
        <fullName evidence="1">Uncharacterized protein</fullName>
    </submittedName>
</protein>
<reference evidence="1 2" key="1">
    <citation type="submission" date="2018-10" db="EMBL/GenBank/DDBJ databases">
        <title>Genome sequencing of Pedobacter jejuensis TNB23.</title>
        <authorList>
            <person name="Cho Y.-J."/>
            <person name="Cho A."/>
            <person name="Kim O.-S."/>
        </authorList>
    </citation>
    <scope>NUCLEOTIDE SEQUENCE [LARGE SCALE GENOMIC DNA]</scope>
    <source>
        <strain evidence="1 2">TNB23</strain>
    </source>
</reference>
<dbReference type="OrthoDB" id="944975at2"/>
<dbReference type="InterPro" id="IPR048012">
    <property type="entry name" value="BfmA-like_N"/>
</dbReference>
<evidence type="ECO:0000313" key="2">
    <source>
        <dbReference type="Proteomes" id="UP000274046"/>
    </source>
</evidence>
<evidence type="ECO:0000313" key="1">
    <source>
        <dbReference type="EMBL" id="RNL52497.1"/>
    </source>
</evidence>
<accession>A0A3N0BTS4</accession>
<organism evidence="1 2">
    <name type="scientific">Pedobacter jejuensis</name>
    <dbReference type="NCBI Taxonomy" id="1268550"/>
    <lineage>
        <taxon>Bacteria</taxon>
        <taxon>Pseudomonadati</taxon>
        <taxon>Bacteroidota</taxon>
        <taxon>Sphingobacteriia</taxon>
        <taxon>Sphingobacteriales</taxon>
        <taxon>Sphingobacteriaceae</taxon>
        <taxon>Pedobacter</taxon>
    </lineage>
</organism>
<sequence length="182" mass="21365">MQDENNKSVRFNAMTGDKFEKVALKLGRNKRLVFMQMVDYFYRSKKDPLDLNDELLKKELANGINRILSFIKRQESDFLLPILTDTGGQVFIAKEHTKYLKAIGHYLINDEEHTKAMINRMTSLDRAIAKTQNNLEEKALLKIRFKKILEYYISQRESFGWPVSAAKKEELQTHIRHSLENL</sequence>
<dbReference type="RefSeq" id="WP_123206300.1">
    <property type="nucleotide sequence ID" value="NZ_RBEE01000023.1"/>
</dbReference>
<keyword evidence="2" id="KW-1185">Reference proteome</keyword>
<gene>
    <name evidence="1" type="ORF">D7004_13185</name>
</gene>
<proteinExistence type="predicted"/>
<comment type="caution">
    <text evidence="1">The sequence shown here is derived from an EMBL/GenBank/DDBJ whole genome shotgun (WGS) entry which is preliminary data.</text>
</comment>
<name>A0A3N0BTS4_9SPHI</name>
<dbReference type="Proteomes" id="UP000274046">
    <property type="component" value="Unassembled WGS sequence"/>
</dbReference>
<dbReference type="AlphaFoldDB" id="A0A3N0BTS4"/>